<dbReference type="EMBL" id="GL732581">
    <property type="protein sequence ID" value="EFX74658.1"/>
    <property type="molecule type" value="Genomic_DNA"/>
</dbReference>
<keyword evidence="3" id="KW-0732">Signal</keyword>
<keyword evidence="6" id="KW-1185">Reference proteome</keyword>
<dbReference type="PRINTS" id="PR00007">
    <property type="entry name" value="COMPLEMNTC1Q"/>
</dbReference>
<evidence type="ECO:0000256" key="2">
    <source>
        <dbReference type="ARBA" id="ARBA00022525"/>
    </source>
</evidence>
<keyword evidence="2" id="KW-0964">Secreted</keyword>
<dbReference type="GO" id="GO:0005615">
    <property type="term" value="C:extracellular space"/>
    <property type="evidence" value="ECO:0000318"/>
    <property type="project" value="GO_Central"/>
</dbReference>
<protein>
    <submittedName>
        <fullName evidence="5">Complement component 1, q subcomponent-like 4</fullName>
    </submittedName>
</protein>
<dbReference type="Pfam" id="PF00386">
    <property type="entry name" value="C1q"/>
    <property type="match status" value="1"/>
</dbReference>
<dbReference type="InParanoid" id="E9H0J5"/>
<dbReference type="HOGENOM" id="CLU_068539_1_0_1"/>
<accession>E9H0J5</accession>
<dbReference type="Gene3D" id="2.60.120.40">
    <property type="match status" value="1"/>
</dbReference>
<dbReference type="SMART" id="SM00110">
    <property type="entry name" value="C1Q"/>
    <property type="match status" value="1"/>
</dbReference>
<evidence type="ECO:0000313" key="5">
    <source>
        <dbReference type="EMBL" id="EFX74658.1"/>
    </source>
</evidence>
<dbReference type="InterPro" id="IPR001073">
    <property type="entry name" value="C1q_dom"/>
</dbReference>
<evidence type="ECO:0000256" key="1">
    <source>
        <dbReference type="ARBA" id="ARBA00004613"/>
    </source>
</evidence>
<dbReference type="Proteomes" id="UP000000305">
    <property type="component" value="Unassembled WGS sequence"/>
</dbReference>
<evidence type="ECO:0000256" key="3">
    <source>
        <dbReference type="ARBA" id="ARBA00022729"/>
    </source>
</evidence>
<dbReference type="SUPFAM" id="SSF49842">
    <property type="entry name" value="TNF-like"/>
    <property type="match status" value="1"/>
</dbReference>
<evidence type="ECO:0000259" key="4">
    <source>
        <dbReference type="PROSITE" id="PS50871"/>
    </source>
</evidence>
<dbReference type="PANTHER" id="PTHR22923">
    <property type="entry name" value="CEREBELLIN-RELATED"/>
    <property type="match status" value="1"/>
</dbReference>
<comment type="subcellular location">
    <subcellularLocation>
        <location evidence="1">Secreted</location>
    </subcellularLocation>
</comment>
<reference evidence="5 6" key="1">
    <citation type="journal article" date="2011" name="Science">
        <title>The ecoresponsive genome of Daphnia pulex.</title>
        <authorList>
            <person name="Colbourne J.K."/>
            <person name="Pfrender M.E."/>
            <person name="Gilbert D."/>
            <person name="Thomas W.K."/>
            <person name="Tucker A."/>
            <person name="Oakley T.H."/>
            <person name="Tokishita S."/>
            <person name="Aerts A."/>
            <person name="Arnold G.J."/>
            <person name="Basu M.K."/>
            <person name="Bauer D.J."/>
            <person name="Caceres C.E."/>
            <person name="Carmel L."/>
            <person name="Casola C."/>
            <person name="Choi J.H."/>
            <person name="Detter J.C."/>
            <person name="Dong Q."/>
            <person name="Dusheyko S."/>
            <person name="Eads B.D."/>
            <person name="Frohlich T."/>
            <person name="Geiler-Samerotte K.A."/>
            <person name="Gerlach D."/>
            <person name="Hatcher P."/>
            <person name="Jogdeo S."/>
            <person name="Krijgsveld J."/>
            <person name="Kriventseva E.V."/>
            <person name="Kultz D."/>
            <person name="Laforsch C."/>
            <person name="Lindquist E."/>
            <person name="Lopez J."/>
            <person name="Manak J.R."/>
            <person name="Muller J."/>
            <person name="Pangilinan J."/>
            <person name="Patwardhan R.P."/>
            <person name="Pitluck S."/>
            <person name="Pritham E.J."/>
            <person name="Rechtsteiner A."/>
            <person name="Rho M."/>
            <person name="Rogozin I.B."/>
            <person name="Sakarya O."/>
            <person name="Salamov A."/>
            <person name="Schaack S."/>
            <person name="Shapiro H."/>
            <person name="Shiga Y."/>
            <person name="Skalitzky C."/>
            <person name="Smith Z."/>
            <person name="Souvorov A."/>
            <person name="Sung W."/>
            <person name="Tang Z."/>
            <person name="Tsuchiya D."/>
            <person name="Tu H."/>
            <person name="Vos H."/>
            <person name="Wang M."/>
            <person name="Wolf Y.I."/>
            <person name="Yamagata H."/>
            <person name="Yamada T."/>
            <person name="Ye Y."/>
            <person name="Shaw J.R."/>
            <person name="Andrews J."/>
            <person name="Crease T.J."/>
            <person name="Tang H."/>
            <person name="Lucas S.M."/>
            <person name="Robertson H.M."/>
            <person name="Bork P."/>
            <person name="Koonin E.V."/>
            <person name="Zdobnov E.M."/>
            <person name="Grigoriev I.V."/>
            <person name="Lynch M."/>
            <person name="Boore J.L."/>
        </authorList>
    </citation>
    <scope>NUCLEOTIDE SEQUENCE [LARGE SCALE GENOMIC DNA]</scope>
</reference>
<dbReference type="PANTHER" id="PTHR22923:SF62">
    <property type="entry name" value="CVP18"/>
    <property type="match status" value="1"/>
</dbReference>
<evidence type="ECO:0000313" key="6">
    <source>
        <dbReference type="Proteomes" id="UP000000305"/>
    </source>
</evidence>
<dbReference type="InterPro" id="IPR050822">
    <property type="entry name" value="Cerebellin_Synaptic_Org"/>
</dbReference>
<organism evidence="5 6">
    <name type="scientific">Daphnia pulex</name>
    <name type="common">Water flea</name>
    <dbReference type="NCBI Taxonomy" id="6669"/>
    <lineage>
        <taxon>Eukaryota</taxon>
        <taxon>Metazoa</taxon>
        <taxon>Ecdysozoa</taxon>
        <taxon>Arthropoda</taxon>
        <taxon>Crustacea</taxon>
        <taxon>Branchiopoda</taxon>
        <taxon>Diplostraca</taxon>
        <taxon>Cladocera</taxon>
        <taxon>Anomopoda</taxon>
        <taxon>Daphniidae</taxon>
        <taxon>Daphnia</taxon>
    </lineage>
</organism>
<dbReference type="eggNOG" id="ENOG502QSVI">
    <property type="taxonomic scope" value="Eukaryota"/>
</dbReference>
<dbReference type="PROSITE" id="PS50871">
    <property type="entry name" value="C1Q"/>
    <property type="match status" value="1"/>
</dbReference>
<gene>
    <name evidence="5" type="ORF">DAPPUDRAFT_226568</name>
</gene>
<dbReference type="InterPro" id="IPR008983">
    <property type="entry name" value="Tumour_necrosis_fac-like_dom"/>
</dbReference>
<dbReference type="AlphaFoldDB" id="E9H0J5"/>
<sequence>MNNQLDNKAERQALYITNQKVLALSNDVNAIKSPSSINKMPTSCGDLKDIGFVKSGIYSVIDNSKVENVYCDFTKPSDAGLQKLIGYVNVKTTPVYFYAQRTGFYSTTGTALPFDDVKINIGNAMDTSSGIFNVPTPGKYFFAYTGLCSDKDTKIQLQNQTMAVTWTAIGESHCTPYNALAIQATVQLDEDDEVQIYLLEGTIHDGDGNHFSNFFGWLLEEDLVL</sequence>
<dbReference type="OrthoDB" id="6343466at2759"/>
<feature type="domain" description="C1q" evidence="4">
    <location>
        <begin position="90"/>
        <end position="225"/>
    </location>
</feature>
<proteinExistence type="predicted"/>
<dbReference type="KEGG" id="dpx:DAPPUDRAFT_226568"/>
<name>E9H0J5_DAPPU</name>